<evidence type="ECO:0000313" key="2">
    <source>
        <dbReference type="Proteomes" id="UP000198211"/>
    </source>
</evidence>
<dbReference type="AlphaFoldDB" id="A0A225UQW2"/>
<protein>
    <submittedName>
        <fullName evidence="1">Uncharacterized protein</fullName>
    </submittedName>
</protein>
<feature type="non-terminal residue" evidence="1">
    <location>
        <position position="131"/>
    </location>
</feature>
<gene>
    <name evidence="1" type="ORF">PHMEG_00035696</name>
</gene>
<dbReference type="Proteomes" id="UP000198211">
    <property type="component" value="Unassembled WGS sequence"/>
</dbReference>
<keyword evidence="2" id="KW-1185">Reference proteome</keyword>
<dbReference type="STRING" id="4795.A0A225UQW2"/>
<reference evidence="2" key="1">
    <citation type="submission" date="2017-03" db="EMBL/GenBank/DDBJ databases">
        <title>Phytopthora megakarya and P. palmivora, two closely related causual agents of cacao black pod achieved similar genome size and gene model numbers by different mechanisms.</title>
        <authorList>
            <person name="Ali S."/>
            <person name="Shao J."/>
            <person name="Larry D.J."/>
            <person name="Kronmiller B."/>
            <person name="Shen D."/>
            <person name="Strem M.D."/>
            <person name="Melnick R.L."/>
            <person name="Guiltinan M.J."/>
            <person name="Tyler B.M."/>
            <person name="Meinhardt L.W."/>
            <person name="Bailey B.A."/>
        </authorList>
    </citation>
    <scope>NUCLEOTIDE SEQUENCE [LARGE SCALE GENOMIC DNA]</scope>
    <source>
        <strain evidence="2">zdho120</strain>
    </source>
</reference>
<accession>A0A225UQW2</accession>
<proteinExistence type="predicted"/>
<dbReference type="EMBL" id="NBNE01014206">
    <property type="protein sequence ID" value="OWY94539.1"/>
    <property type="molecule type" value="Genomic_DNA"/>
</dbReference>
<comment type="caution">
    <text evidence="1">The sequence shown here is derived from an EMBL/GenBank/DDBJ whole genome shotgun (WGS) entry which is preliminary data.</text>
</comment>
<evidence type="ECO:0000313" key="1">
    <source>
        <dbReference type="EMBL" id="OWY94539.1"/>
    </source>
</evidence>
<dbReference type="OrthoDB" id="98112at2759"/>
<organism evidence="1 2">
    <name type="scientific">Phytophthora megakarya</name>
    <dbReference type="NCBI Taxonomy" id="4795"/>
    <lineage>
        <taxon>Eukaryota</taxon>
        <taxon>Sar</taxon>
        <taxon>Stramenopiles</taxon>
        <taxon>Oomycota</taxon>
        <taxon>Peronosporomycetes</taxon>
        <taxon>Peronosporales</taxon>
        <taxon>Peronosporaceae</taxon>
        <taxon>Phytophthora</taxon>
    </lineage>
</organism>
<sequence>MTSTEEGKLAAPITVGLVLGKEASADSQSGEEKSSLLAEAVEHPRWFKAVLQNHGQFNGIPVAKLARTAIPSVYVYMDASGTGLCALEPRRREFIRVQYTLDELQVLQSMSYDNSINVRELQSAVLAALHW</sequence>
<name>A0A225UQW2_9STRA</name>